<dbReference type="EMBL" id="PKPP01013060">
    <property type="protein sequence ID" value="PWA41468.1"/>
    <property type="molecule type" value="Genomic_DNA"/>
</dbReference>
<keyword evidence="3" id="KW-1185">Reference proteome</keyword>
<evidence type="ECO:0000313" key="3">
    <source>
        <dbReference type="Proteomes" id="UP000245207"/>
    </source>
</evidence>
<dbReference type="PANTHER" id="PTHR31286">
    <property type="entry name" value="GLYCINE-RICH CELL WALL STRUCTURAL PROTEIN 1.8-LIKE"/>
    <property type="match status" value="1"/>
</dbReference>
<dbReference type="OrthoDB" id="1106899at2759"/>
<dbReference type="PANTHER" id="PTHR31286:SF180">
    <property type="entry name" value="OS10G0362600 PROTEIN"/>
    <property type="match status" value="1"/>
</dbReference>
<dbReference type="AlphaFoldDB" id="A0A2U1KXI1"/>
<comment type="caution">
    <text evidence="2">The sequence shown here is derived from an EMBL/GenBank/DDBJ whole genome shotgun (WGS) entry which is preliminary data.</text>
</comment>
<protein>
    <submittedName>
        <fullName evidence="2">Uncharacterized protein</fullName>
    </submittedName>
</protein>
<name>A0A2U1KXI1_ARTAN</name>
<proteinExistence type="predicted"/>
<dbReference type="InterPro" id="IPR040256">
    <property type="entry name" value="At4g02000-like"/>
</dbReference>
<gene>
    <name evidence="2" type="ORF">CTI12_AA553620</name>
</gene>
<feature type="compositionally biased region" description="Polar residues" evidence="1">
    <location>
        <begin position="437"/>
        <end position="449"/>
    </location>
</feature>
<evidence type="ECO:0000313" key="2">
    <source>
        <dbReference type="EMBL" id="PWA41468.1"/>
    </source>
</evidence>
<sequence>MVKIRVLSNLKSGAIESNLKFAIGSNSVADSSHKSVDSYVKTNGNYGFFIKLPLDKRPLDSNLRDHVAKSSGLETGPVNSSMGDVGSSKWNEHTSMEDVVSTGVVLSKGLDGIACDKVGSGFEFGRNDMSKGILNKPSGPMFIVQFGKNDLNNPFVKMPMSHLGSVWKTSGFNGIGKPVLSNQYTADVDRFAEKLKQGSEEMALKMEYSPNVVSKGDMNVPIVLNIWETGIWLDKTEPTSIPIWVCIYNIPSELCNGNVIGKIMSGVGRPMLMDKMTKDRCLKKAGVLDFARVLVEVSANEGLPNVLEIEYPSLGNRPAKIGKLEVKYQWKPPLCTHCGTFGHSTLACSVRPKTVEVDVAKPAKVSDGISGDTQMKESKVGVDRDGFVTVGKNNKHIGVSSKADSNVQHRHMQNGNKQGFFLNNTYYKQSGGADGNGRSNFLGQSNGVNQGKKPANSKSTAERDPNFMPKILVRGSGAKGTSGEVSNESIPISNAYQVLDDLDMEQCNEVKDVNTQEEFYSKVWPALKEEVDVLMEAGIYPSKAVRLEWSIHQMDYFYKNCHQFQLDPSYEDDDVESDFEGIANGMKPEYEVVAAGDE</sequence>
<organism evidence="2 3">
    <name type="scientific">Artemisia annua</name>
    <name type="common">Sweet wormwood</name>
    <dbReference type="NCBI Taxonomy" id="35608"/>
    <lineage>
        <taxon>Eukaryota</taxon>
        <taxon>Viridiplantae</taxon>
        <taxon>Streptophyta</taxon>
        <taxon>Embryophyta</taxon>
        <taxon>Tracheophyta</taxon>
        <taxon>Spermatophyta</taxon>
        <taxon>Magnoliopsida</taxon>
        <taxon>eudicotyledons</taxon>
        <taxon>Gunneridae</taxon>
        <taxon>Pentapetalae</taxon>
        <taxon>asterids</taxon>
        <taxon>campanulids</taxon>
        <taxon>Asterales</taxon>
        <taxon>Asteraceae</taxon>
        <taxon>Asteroideae</taxon>
        <taxon>Anthemideae</taxon>
        <taxon>Artemisiinae</taxon>
        <taxon>Artemisia</taxon>
    </lineage>
</organism>
<reference evidence="2 3" key="1">
    <citation type="journal article" date="2018" name="Mol. Plant">
        <title>The genome of Artemisia annua provides insight into the evolution of Asteraceae family and artemisinin biosynthesis.</title>
        <authorList>
            <person name="Shen Q."/>
            <person name="Zhang L."/>
            <person name="Liao Z."/>
            <person name="Wang S."/>
            <person name="Yan T."/>
            <person name="Shi P."/>
            <person name="Liu M."/>
            <person name="Fu X."/>
            <person name="Pan Q."/>
            <person name="Wang Y."/>
            <person name="Lv Z."/>
            <person name="Lu X."/>
            <person name="Zhang F."/>
            <person name="Jiang W."/>
            <person name="Ma Y."/>
            <person name="Chen M."/>
            <person name="Hao X."/>
            <person name="Li L."/>
            <person name="Tang Y."/>
            <person name="Lv G."/>
            <person name="Zhou Y."/>
            <person name="Sun X."/>
            <person name="Brodelius P.E."/>
            <person name="Rose J.K.C."/>
            <person name="Tang K."/>
        </authorList>
    </citation>
    <scope>NUCLEOTIDE SEQUENCE [LARGE SCALE GENOMIC DNA]</scope>
    <source>
        <strain evidence="3">cv. Huhao1</strain>
        <tissue evidence="2">Leaf</tissue>
    </source>
</reference>
<dbReference type="Proteomes" id="UP000245207">
    <property type="component" value="Unassembled WGS sequence"/>
</dbReference>
<evidence type="ECO:0000256" key="1">
    <source>
        <dbReference type="SAM" id="MobiDB-lite"/>
    </source>
</evidence>
<feature type="region of interest" description="Disordered" evidence="1">
    <location>
        <begin position="68"/>
        <end position="88"/>
    </location>
</feature>
<dbReference type="STRING" id="35608.A0A2U1KXI1"/>
<feature type="region of interest" description="Disordered" evidence="1">
    <location>
        <begin position="433"/>
        <end position="487"/>
    </location>
</feature>
<accession>A0A2U1KXI1</accession>